<dbReference type="AlphaFoldDB" id="A0A8J3IVQ6"/>
<keyword evidence="4" id="KW-0597">Phosphoprotein</keyword>
<dbReference type="FunFam" id="1.10.287.130:FF:000001">
    <property type="entry name" value="Two-component sensor histidine kinase"/>
    <property type="match status" value="1"/>
</dbReference>
<dbReference type="CDD" id="cd00082">
    <property type="entry name" value="HisKA"/>
    <property type="match status" value="1"/>
</dbReference>
<dbReference type="EC" id="2.7.13.3" evidence="3"/>
<dbReference type="PANTHER" id="PTHR43711">
    <property type="entry name" value="TWO-COMPONENT HISTIDINE KINASE"/>
    <property type="match status" value="1"/>
</dbReference>
<dbReference type="Gene3D" id="1.10.287.130">
    <property type="match status" value="1"/>
</dbReference>
<keyword evidence="8" id="KW-0472">Membrane</keyword>
<keyword evidence="7" id="KW-0902">Two-component regulatory system</keyword>
<keyword evidence="5" id="KW-0808">Transferase</keyword>
<evidence type="ECO:0000256" key="2">
    <source>
        <dbReference type="ARBA" id="ARBA00004370"/>
    </source>
</evidence>
<dbReference type="SUPFAM" id="SSF47384">
    <property type="entry name" value="Homodimeric domain of signal transducing histidine kinase"/>
    <property type="match status" value="1"/>
</dbReference>
<evidence type="ECO:0000256" key="6">
    <source>
        <dbReference type="ARBA" id="ARBA00022777"/>
    </source>
</evidence>
<evidence type="ECO:0000259" key="9">
    <source>
        <dbReference type="PROSITE" id="PS50109"/>
    </source>
</evidence>
<dbReference type="InterPro" id="IPR036097">
    <property type="entry name" value="HisK_dim/P_sf"/>
</dbReference>
<reference evidence="11" key="1">
    <citation type="submission" date="2020-10" db="EMBL/GenBank/DDBJ databases">
        <title>Taxonomic study of unclassified bacteria belonging to the class Ktedonobacteria.</title>
        <authorList>
            <person name="Yabe S."/>
            <person name="Wang C.M."/>
            <person name="Zheng Y."/>
            <person name="Sakai Y."/>
            <person name="Cavaletti L."/>
            <person name="Monciardini P."/>
            <person name="Donadio S."/>
        </authorList>
    </citation>
    <scope>NUCLEOTIDE SEQUENCE</scope>
    <source>
        <strain evidence="11">ID150040</strain>
    </source>
</reference>
<keyword evidence="6" id="KW-0418">Kinase</keyword>
<dbReference type="InterPro" id="IPR005467">
    <property type="entry name" value="His_kinase_dom"/>
</dbReference>
<dbReference type="PANTHER" id="PTHR43711:SF1">
    <property type="entry name" value="HISTIDINE KINASE 1"/>
    <property type="match status" value="1"/>
</dbReference>
<evidence type="ECO:0000256" key="4">
    <source>
        <dbReference type="ARBA" id="ARBA00022553"/>
    </source>
</evidence>
<protein>
    <recommendedName>
        <fullName evidence="3">histidine kinase</fullName>
        <ecNumber evidence="3">2.7.13.3</ecNumber>
    </recommendedName>
</protein>
<keyword evidence="12" id="KW-1185">Reference proteome</keyword>
<dbReference type="SMART" id="SM00388">
    <property type="entry name" value="HisKA"/>
    <property type="match status" value="1"/>
</dbReference>
<comment type="subcellular location">
    <subcellularLocation>
        <location evidence="2">Membrane</location>
    </subcellularLocation>
</comment>
<dbReference type="PRINTS" id="PR00344">
    <property type="entry name" value="BCTRLSENSOR"/>
</dbReference>
<evidence type="ECO:0000313" key="12">
    <source>
        <dbReference type="Proteomes" id="UP000597444"/>
    </source>
</evidence>
<evidence type="ECO:0000313" key="11">
    <source>
        <dbReference type="EMBL" id="GHO99433.1"/>
    </source>
</evidence>
<dbReference type="Proteomes" id="UP000597444">
    <property type="component" value="Unassembled WGS sequence"/>
</dbReference>
<dbReference type="FunFam" id="3.30.565.10:FF:000006">
    <property type="entry name" value="Sensor histidine kinase WalK"/>
    <property type="match status" value="1"/>
</dbReference>
<accession>A0A8J3IVQ6</accession>
<dbReference type="Gene3D" id="3.30.565.10">
    <property type="entry name" value="Histidine kinase-like ATPase, C-terminal domain"/>
    <property type="match status" value="1"/>
</dbReference>
<feature type="domain" description="Histidine kinase" evidence="9">
    <location>
        <begin position="51"/>
        <end position="269"/>
    </location>
</feature>
<name>A0A8J3IVQ6_9CHLR</name>
<dbReference type="InterPro" id="IPR003661">
    <property type="entry name" value="HisK_dim/P_dom"/>
</dbReference>
<dbReference type="CDD" id="cd00075">
    <property type="entry name" value="HATPase"/>
    <property type="match status" value="1"/>
</dbReference>
<evidence type="ECO:0000256" key="7">
    <source>
        <dbReference type="ARBA" id="ARBA00023012"/>
    </source>
</evidence>
<dbReference type="InterPro" id="IPR003594">
    <property type="entry name" value="HATPase_dom"/>
</dbReference>
<evidence type="ECO:0000259" key="10">
    <source>
        <dbReference type="PROSITE" id="PS50885"/>
    </source>
</evidence>
<comment type="caution">
    <text evidence="11">The sequence shown here is derived from an EMBL/GenBank/DDBJ whole genome shotgun (WGS) entry which is preliminary data.</text>
</comment>
<dbReference type="PROSITE" id="PS50885">
    <property type="entry name" value="HAMP"/>
    <property type="match status" value="1"/>
</dbReference>
<evidence type="ECO:0000256" key="5">
    <source>
        <dbReference type="ARBA" id="ARBA00022679"/>
    </source>
</evidence>
<dbReference type="PROSITE" id="PS50109">
    <property type="entry name" value="HIS_KIN"/>
    <property type="match status" value="1"/>
</dbReference>
<dbReference type="InterPro" id="IPR036890">
    <property type="entry name" value="HATPase_C_sf"/>
</dbReference>
<sequence length="279" mass="31685">MVQFLIRSRWDFSQRVHFPWKDEITEVAQAFNEMARQVQSMLDEQRAFASNTSHELRTPLTAIRLRTEALRYDTLDHTTARQYIEEIDDEIAHLSNLVQELILLSRFEAGRAEVGHEEIDLIRMASSLVHEFTPLAQAKHIDLTLVEPATSVQLTANMNHLTMVFRNLLDNALKYTPDGGSVTWTIQVDAHEVVHTIQDTGQGIPADALAHLFERFYRVNKARSRDIPGTGLGLAIVKTIVDLYHGRITIESAGVQKGTMVHLSWPYQPIQEELAPPDN</sequence>
<comment type="catalytic activity">
    <reaction evidence="1">
        <text>ATP + protein L-histidine = ADP + protein N-phospho-L-histidine.</text>
        <dbReference type="EC" id="2.7.13.3"/>
    </reaction>
</comment>
<dbReference type="RefSeq" id="WP_220210076.1">
    <property type="nucleotide sequence ID" value="NZ_BNJK01000002.1"/>
</dbReference>
<dbReference type="GO" id="GO:0000155">
    <property type="term" value="F:phosphorelay sensor kinase activity"/>
    <property type="evidence" value="ECO:0007669"/>
    <property type="project" value="InterPro"/>
</dbReference>
<organism evidence="11 12">
    <name type="scientific">Reticulibacter mediterranei</name>
    <dbReference type="NCBI Taxonomy" id="2778369"/>
    <lineage>
        <taxon>Bacteria</taxon>
        <taxon>Bacillati</taxon>
        <taxon>Chloroflexota</taxon>
        <taxon>Ktedonobacteria</taxon>
        <taxon>Ktedonobacterales</taxon>
        <taxon>Reticulibacteraceae</taxon>
        <taxon>Reticulibacter</taxon>
    </lineage>
</organism>
<proteinExistence type="predicted"/>
<dbReference type="InterPro" id="IPR004358">
    <property type="entry name" value="Sig_transdc_His_kin-like_C"/>
</dbReference>
<gene>
    <name evidence="11" type="ORF">KSF_094810</name>
</gene>
<dbReference type="Pfam" id="PF02518">
    <property type="entry name" value="HATPase_c"/>
    <property type="match status" value="1"/>
</dbReference>
<dbReference type="Pfam" id="PF00512">
    <property type="entry name" value="HisKA"/>
    <property type="match status" value="1"/>
</dbReference>
<feature type="domain" description="HAMP" evidence="10">
    <location>
        <begin position="11"/>
        <end position="43"/>
    </location>
</feature>
<dbReference type="SMART" id="SM00387">
    <property type="entry name" value="HATPase_c"/>
    <property type="match status" value="1"/>
</dbReference>
<evidence type="ECO:0000256" key="3">
    <source>
        <dbReference type="ARBA" id="ARBA00012438"/>
    </source>
</evidence>
<evidence type="ECO:0000256" key="1">
    <source>
        <dbReference type="ARBA" id="ARBA00000085"/>
    </source>
</evidence>
<dbReference type="InterPro" id="IPR050736">
    <property type="entry name" value="Sensor_HK_Regulatory"/>
</dbReference>
<dbReference type="InterPro" id="IPR003660">
    <property type="entry name" value="HAMP_dom"/>
</dbReference>
<dbReference type="EMBL" id="BNJK01000002">
    <property type="protein sequence ID" value="GHO99433.1"/>
    <property type="molecule type" value="Genomic_DNA"/>
</dbReference>
<dbReference type="SUPFAM" id="SSF55874">
    <property type="entry name" value="ATPase domain of HSP90 chaperone/DNA topoisomerase II/histidine kinase"/>
    <property type="match status" value="1"/>
</dbReference>
<dbReference type="GO" id="GO:0016020">
    <property type="term" value="C:membrane"/>
    <property type="evidence" value="ECO:0007669"/>
    <property type="project" value="UniProtKB-SubCell"/>
</dbReference>
<dbReference type="CDD" id="cd06225">
    <property type="entry name" value="HAMP"/>
    <property type="match status" value="1"/>
</dbReference>
<evidence type="ECO:0000256" key="8">
    <source>
        <dbReference type="ARBA" id="ARBA00023136"/>
    </source>
</evidence>